<evidence type="ECO:0000313" key="2">
    <source>
        <dbReference type="Proteomes" id="UP000053825"/>
    </source>
</evidence>
<dbReference type="PANTHER" id="PTHR46060:SF1">
    <property type="entry name" value="MARINER MOS1 TRANSPOSASE-LIKE PROTEIN"/>
    <property type="match status" value="1"/>
</dbReference>
<accession>A0A0L7RE58</accession>
<reference evidence="1 2" key="1">
    <citation type="submission" date="2015-07" db="EMBL/GenBank/DDBJ databases">
        <title>The genome of Habropoda laboriosa.</title>
        <authorList>
            <person name="Pan H."/>
            <person name="Kapheim K."/>
        </authorList>
    </citation>
    <scope>NUCLEOTIDE SEQUENCE [LARGE SCALE GENOMIC DNA]</scope>
    <source>
        <strain evidence="1">0110345459</strain>
    </source>
</reference>
<dbReference type="PANTHER" id="PTHR46060">
    <property type="entry name" value="MARINER MOS1 TRANSPOSASE-LIKE PROTEIN"/>
    <property type="match status" value="1"/>
</dbReference>
<dbReference type="InterPro" id="IPR052709">
    <property type="entry name" value="Transposase-MT_Hybrid"/>
</dbReference>
<proteinExistence type="predicted"/>
<dbReference type="AlphaFoldDB" id="A0A0L7RE58"/>
<name>A0A0L7RE58_9HYME</name>
<gene>
    <name evidence="1" type="ORF">WH47_05925</name>
</gene>
<evidence type="ECO:0000313" key="1">
    <source>
        <dbReference type="EMBL" id="KOC69262.1"/>
    </source>
</evidence>
<dbReference type="EMBL" id="KQ414609">
    <property type="protein sequence ID" value="KOC69262.1"/>
    <property type="molecule type" value="Genomic_DNA"/>
</dbReference>
<protein>
    <recommendedName>
        <fullName evidence="3">Histone-lysine N-methyltransferase SETMAR</fullName>
    </recommendedName>
</protein>
<keyword evidence="2" id="KW-1185">Reference proteome</keyword>
<sequence>MTKKVDVFAEATSTNLLGKDRRLRYIMIAEESTINKTVVHTILRDIVSYRKMCAKFVPYFLTAEQKEVPVSAFQHFVDMANLDGNFLNRIIIDNESWYFEYNPSTKRPVRE</sequence>
<evidence type="ECO:0008006" key="3">
    <source>
        <dbReference type="Google" id="ProtNLM"/>
    </source>
</evidence>
<dbReference type="Proteomes" id="UP000053825">
    <property type="component" value="Unassembled WGS sequence"/>
</dbReference>
<organism evidence="1 2">
    <name type="scientific">Habropoda laboriosa</name>
    <dbReference type="NCBI Taxonomy" id="597456"/>
    <lineage>
        <taxon>Eukaryota</taxon>
        <taxon>Metazoa</taxon>
        <taxon>Ecdysozoa</taxon>
        <taxon>Arthropoda</taxon>
        <taxon>Hexapoda</taxon>
        <taxon>Insecta</taxon>
        <taxon>Pterygota</taxon>
        <taxon>Neoptera</taxon>
        <taxon>Endopterygota</taxon>
        <taxon>Hymenoptera</taxon>
        <taxon>Apocrita</taxon>
        <taxon>Aculeata</taxon>
        <taxon>Apoidea</taxon>
        <taxon>Anthophila</taxon>
        <taxon>Apidae</taxon>
        <taxon>Habropoda</taxon>
    </lineage>
</organism>